<evidence type="ECO:0000313" key="6">
    <source>
        <dbReference type="EMBL" id="OJS98061.1"/>
    </source>
</evidence>
<dbReference type="InterPro" id="IPR036390">
    <property type="entry name" value="WH_DNA-bd_sf"/>
</dbReference>
<evidence type="ECO:0000256" key="1">
    <source>
        <dbReference type="ARBA" id="ARBA00009437"/>
    </source>
</evidence>
<dbReference type="PANTHER" id="PTHR30346">
    <property type="entry name" value="TRANSCRIPTIONAL DUAL REGULATOR HCAR-RELATED"/>
    <property type="match status" value="1"/>
</dbReference>
<dbReference type="SUPFAM" id="SSF46785">
    <property type="entry name" value="Winged helix' DNA-binding domain"/>
    <property type="match status" value="1"/>
</dbReference>
<keyword evidence="7" id="KW-1185">Reference proteome</keyword>
<dbReference type="InterPro" id="IPR005119">
    <property type="entry name" value="LysR_subst-bd"/>
</dbReference>
<sequence length="297" mass="33094">MDLRKLRYFLAVVEQKNLGRAAEVLCISQPPLTRQIHQLEEELGVQLFHRTPKGMEITEAGRLLSKDARNIIALIQQASERSQRASQGKLGRLDIAVFGSGILSAIPKMLLLFKTSYPDVKIVLHSMEKEEQIQALRQHRISIGFTRLTKPLNDISSTLVANERLLLAVNRKSPLAQKEKIFLRDLADHPMVLFSSSSRPNLVDKVLSICYKAGFTPQITQEVGDVVTGVALVASEFGVCLVSESSSTLSLPGVIYREIEDMPEDGTVDLTCIYRTDDNSALLRSFLDSITTFREAK</sequence>
<gene>
    <name evidence="6" type="ORF">BEE62_17295</name>
</gene>
<dbReference type="OrthoDB" id="9803735at2"/>
<dbReference type="Pfam" id="PF03466">
    <property type="entry name" value="LysR_substrate"/>
    <property type="match status" value="1"/>
</dbReference>
<evidence type="ECO:0000256" key="4">
    <source>
        <dbReference type="ARBA" id="ARBA00023163"/>
    </source>
</evidence>
<organism evidence="6 7">
    <name type="scientific">Marinobacter nauticus</name>
    <name type="common">Marinobacter hydrocarbonoclasticus</name>
    <name type="synonym">Marinobacter aquaeolei</name>
    <dbReference type="NCBI Taxonomy" id="2743"/>
    <lineage>
        <taxon>Bacteria</taxon>
        <taxon>Pseudomonadati</taxon>
        <taxon>Pseudomonadota</taxon>
        <taxon>Gammaproteobacteria</taxon>
        <taxon>Pseudomonadales</taxon>
        <taxon>Marinobacteraceae</taxon>
        <taxon>Marinobacter</taxon>
    </lineage>
</organism>
<protein>
    <submittedName>
        <fullName evidence="6">LysR family transcriptional regulator</fullName>
    </submittedName>
</protein>
<dbReference type="FunFam" id="1.10.10.10:FF:000001">
    <property type="entry name" value="LysR family transcriptional regulator"/>
    <property type="match status" value="1"/>
</dbReference>
<reference evidence="6" key="1">
    <citation type="submission" date="2016-11" db="EMBL/GenBank/DDBJ databases">
        <title>Draft Genome Sequence of Marinobacter hydrocarbonoclasticus strain STW2, a polyaromatic aromatic hydrocarbon degrading and denitrifying bacterium from rhizosphere of Seagrass Enhalus acodoides.</title>
        <authorList>
            <person name="Ling J."/>
            <person name="Dong J."/>
        </authorList>
    </citation>
    <scope>NUCLEOTIDE SEQUENCE [LARGE SCALE GENOMIC DNA]</scope>
    <source>
        <strain evidence="6">STW2</strain>
    </source>
</reference>
<dbReference type="Pfam" id="PF00126">
    <property type="entry name" value="HTH_1"/>
    <property type="match status" value="1"/>
</dbReference>
<comment type="similarity">
    <text evidence="1">Belongs to the LysR transcriptional regulatory family.</text>
</comment>
<evidence type="ECO:0000256" key="3">
    <source>
        <dbReference type="ARBA" id="ARBA00023125"/>
    </source>
</evidence>
<dbReference type="Gene3D" id="3.40.190.10">
    <property type="entry name" value="Periplasmic binding protein-like II"/>
    <property type="match status" value="2"/>
</dbReference>
<dbReference type="GO" id="GO:0032993">
    <property type="term" value="C:protein-DNA complex"/>
    <property type="evidence" value="ECO:0007669"/>
    <property type="project" value="TreeGrafter"/>
</dbReference>
<feature type="domain" description="HTH lysR-type" evidence="5">
    <location>
        <begin position="1"/>
        <end position="58"/>
    </location>
</feature>
<dbReference type="Proteomes" id="UP000183986">
    <property type="component" value="Unassembled WGS sequence"/>
</dbReference>
<evidence type="ECO:0000256" key="2">
    <source>
        <dbReference type="ARBA" id="ARBA00023015"/>
    </source>
</evidence>
<accession>A0A1M2URS5</accession>
<evidence type="ECO:0000313" key="7">
    <source>
        <dbReference type="Proteomes" id="UP000183986"/>
    </source>
</evidence>
<proteinExistence type="inferred from homology"/>
<dbReference type="SUPFAM" id="SSF53850">
    <property type="entry name" value="Periplasmic binding protein-like II"/>
    <property type="match status" value="1"/>
</dbReference>
<dbReference type="Gene3D" id="1.10.10.10">
    <property type="entry name" value="Winged helix-like DNA-binding domain superfamily/Winged helix DNA-binding domain"/>
    <property type="match status" value="1"/>
</dbReference>
<dbReference type="PANTHER" id="PTHR30346:SF0">
    <property type="entry name" value="HCA OPERON TRANSCRIPTIONAL ACTIVATOR HCAR"/>
    <property type="match status" value="1"/>
</dbReference>
<name>A0A1M2URS5_MARNT</name>
<dbReference type="CDD" id="cd08446">
    <property type="entry name" value="PBP2_Chlorocatechol"/>
    <property type="match status" value="1"/>
</dbReference>
<dbReference type="InterPro" id="IPR000847">
    <property type="entry name" value="LysR_HTH_N"/>
</dbReference>
<keyword evidence="2" id="KW-0805">Transcription regulation</keyword>
<comment type="caution">
    <text evidence="6">The sequence shown here is derived from an EMBL/GenBank/DDBJ whole genome shotgun (WGS) entry which is preliminary data.</text>
</comment>
<keyword evidence="3" id="KW-0238">DNA-binding</keyword>
<dbReference type="RefSeq" id="WP_072678551.1">
    <property type="nucleotide sequence ID" value="NZ_MPKY01000004.1"/>
</dbReference>
<dbReference type="PRINTS" id="PR00039">
    <property type="entry name" value="HTHLYSR"/>
</dbReference>
<evidence type="ECO:0000259" key="5">
    <source>
        <dbReference type="PROSITE" id="PS50931"/>
    </source>
</evidence>
<dbReference type="InterPro" id="IPR036388">
    <property type="entry name" value="WH-like_DNA-bd_sf"/>
</dbReference>
<dbReference type="PROSITE" id="PS50931">
    <property type="entry name" value="HTH_LYSR"/>
    <property type="match status" value="1"/>
</dbReference>
<dbReference type="AlphaFoldDB" id="A0A1M2URS5"/>
<dbReference type="GO" id="GO:0003677">
    <property type="term" value="F:DNA binding"/>
    <property type="evidence" value="ECO:0007669"/>
    <property type="project" value="UniProtKB-KW"/>
</dbReference>
<dbReference type="GO" id="GO:0003700">
    <property type="term" value="F:DNA-binding transcription factor activity"/>
    <property type="evidence" value="ECO:0007669"/>
    <property type="project" value="InterPro"/>
</dbReference>
<dbReference type="EMBL" id="MPKY01000004">
    <property type="protein sequence ID" value="OJS98061.1"/>
    <property type="molecule type" value="Genomic_DNA"/>
</dbReference>
<keyword evidence="4" id="KW-0804">Transcription</keyword>